<proteinExistence type="predicted"/>
<dbReference type="AlphaFoldDB" id="U4LC07"/>
<evidence type="ECO:0000313" key="2">
    <source>
        <dbReference type="Proteomes" id="UP000018144"/>
    </source>
</evidence>
<name>U4LC07_PYROM</name>
<organism evidence="1 2">
    <name type="scientific">Pyronema omphalodes (strain CBS 100304)</name>
    <name type="common">Pyronema confluens</name>
    <dbReference type="NCBI Taxonomy" id="1076935"/>
    <lineage>
        <taxon>Eukaryota</taxon>
        <taxon>Fungi</taxon>
        <taxon>Dikarya</taxon>
        <taxon>Ascomycota</taxon>
        <taxon>Pezizomycotina</taxon>
        <taxon>Pezizomycetes</taxon>
        <taxon>Pezizales</taxon>
        <taxon>Pyronemataceae</taxon>
        <taxon>Pyronema</taxon>
    </lineage>
</organism>
<gene>
    <name evidence="1" type="ORF">PCON_02926</name>
</gene>
<evidence type="ECO:0000313" key="1">
    <source>
        <dbReference type="EMBL" id="CCX16330.1"/>
    </source>
</evidence>
<dbReference type="EMBL" id="HF936378">
    <property type="protein sequence ID" value="CCX16330.1"/>
    <property type="molecule type" value="Genomic_DNA"/>
</dbReference>
<keyword evidence="2" id="KW-1185">Reference proteome</keyword>
<sequence>MSQDLYRLYVLSEIDFASDAASEQKRTEDNPFRVLVSVTKYLKDSWPAGLVGLWYR</sequence>
<dbReference type="Proteomes" id="UP000018144">
    <property type="component" value="Unassembled WGS sequence"/>
</dbReference>
<accession>U4LC07</accession>
<protein>
    <submittedName>
        <fullName evidence="1">Uncharacterized protein</fullName>
    </submittedName>
</protein>
<reference evidence="1 2" key="1">
    <citation type="journal article" date="2013" name="PLoS Genet.">
        <title>The genome and development-dependent transcriptomes of Pyronema confluens: a window into fungal evolution.</title>
        <authorList>
            <person name="Traeger S."/>
            <person name="Altegoer F."/>
            <person name="Freitag M."/>
            <person name="Gabaldon T."/>
            <person name="Kempken F."/>
            <person name="Kumar A."/>
            <person name="Marcet-Houben M."/>
            <person name="Poggeler S."/>
            <person name="Stajich J.E."/>
            <person name="Nowrousian M."/>
        </authorList>
    </citation>
    <scope>NUCLEOTIDE SEQUENCE [LARGE SCALE GENOMIC DNA]</scope>
    <source>
        <strain evidence="2">CBS 100304</strain>
        <tissue evidence="1">Vegetative mycelium</tissue>
    </source>
</reference>